<feature type="region of interest" description="Disordered" evidence="1">
    <location>
        <begin position="500"/>
        <end position="542"/>
    </location>
</feature>
<reference evidence="2 3" key="1">
    <citation type="submission" date="2024-04" db="EMBL/GenBank/DDBJ databases">
        <title>Genome assembly C_amara_ONT_v2.</title>
        <authorList>
            <person name="Yant L."/>
            <person name="Moore C."/>
            <person name="Slenker M."/>
        </authorList>
    </citation>
    <scope>NUCLEOTIDE SEQUENCE [LARGE SCALE GENOMIC DNA]</scope>
    <source>
        <tissue evidence="2">Leaf</tissue>
    </source>
</reference>
<gene>
    <name evidence="2" type="ORF">V5N11_012490</name>
</gene>
<feature type="compositionally biased region" description="Basic and acidic residues" evidence="1">
    <location>
        <begin position="513"/>
        <end position="540"/>
    </location>
</feature>
<protein>
    <submittedName>
        <fullName evidence="2">Uncharacterized protein</fullName>
    </submittedName>
</protein>
<dbReference type="Proteomes" id="UP001558713">
    <property type="component" value="Unassembled WGS sequence"/>
</dbReference>
<evidence type="ECO:0000313" key="3">
    <source>
        <dbReference type="Proteomes" id="UP001558713"/>
    </source>
</evidence>
<evidence type="ECO:0000313" key="2">
    <source>
        <dbReference type="EMBL" id="KAL1208674.1"/>
    </source>
</evidence>
<comment type="caution">
    <text evidence="2">The sequence shown here is derived from an EMBL/GenBank/DDBJ whole genome shotgun (WGS) entry which is preliminary data.</text>
</comment>
<proteinExistence type="predicted"/>
<dbReference type="AlphaFoldDB" id="A0ABD1AYY6"/>
<feature type="region of interest" description="Disordered" evidence="1">
    <location>
        <begin position="631"/>
        <end position="672"/>
    </location>
</feature>
<evidence type="ECO:0000256" key="1">
    <source>
        <dbReference type="SAM" id="MobiDB-lite"/>
    </source>
</evidence>
<accession>A0ABD1AYY6</accession>
<sequence>MTRNPKKSAMAKIVVKKEIIEIESDTDDVDGRMLALCGEVNASGDDALAKNPKKSALAKTIVKKEISEIGSNIDEEYGKMLALFAQVNASGDNTLAKSPNKSAVAKTIMKEGVIEIESDTDEADGTILALCGEVNASGDDALANNPKKSDVAKTIVKKDIIEIESDTDEADGTILALCGEVNASGDDVLAKSLNESAVAKTIVKNELIEIESDTDEADGRMLALCGEVNASGNDALAKNPKKSGKTIVKNEIIEIESDTDEADVTILALCSEVNASEDDSLAKNPKKSAVAKTIVKNELTEVESGTDEADVRMLALCREVNASGDDALAKIPKKSDVANSIVKKEIIEIESDSDTDELDGQMLTLCGEVNASGDDALAKNPKKSDVAKSIVKKEIIEIESDTDTDKVFGRMLSPCGAENASRDDTFAKNGKTNRPSMQIVCADDCNSGLVRDLDYMKYLANFSELGNLFLLEDNVTGSPPPLRIMYNVVDKASDRGKAIAAKRKAKSPTISSDSKRLKTENGRVDHRTKETQQKKEDATRGRKISVAKNTIEVKPTSYVKDTQLKKGDARRGRKISEAKKIVKLKPTRNAMSQTISRDSKRLKTEIMIEGHTSISKTIPVVNTKDTLRKKREALQGRKVPVTKHNNESKSKGHVKDKLHHSLKPPKKENKESLSSMDKCYTYYFASLRNSITISKSDRQVKPVKEFMCLSDPDIIAVSNHPFFYGGKSPFEATKDGKVIDLEDGIEPGDIFNSSYSKKLMEILRKPYDETEFLKLYYEASLKRPMTRCRELRDGREIEYNVEDQLAPSYLEKYTDFNNKYCHYQKDRPRALNLLRGFFFYLENIVLEGAFKPWMHENHLTNMCFDARECKDTS</sequence>
<keyword evidence="3" id="KW-1185">Reference proteome</keyword>
<feature type="compositionally biased region" description="Basic and acidic residues" evidence="1">
    <location>
        <begin position="644"/>
        <end position="655"/>
    </location>
</feature>
<organism evidence="2 3">
    <name type="scientific">Cardamine amara subsp. amara</name>
    <dbReference type="NCBI Taxonomy" id="228776"/>
    <lineage>
        <taxon>Eukaryota</taxon>
        <taxon>Viridiplantae</taxon>
        <taxon>Streptophyta</taxon>
        <taxon>Embryophyta</taxon>
        <taxon>Tracheophyta</taxon>
        <taxon>Spermatophyta</taxon>
        <taxon>Magnoliopsida</taxon>
        <taxon>eudicotyledons</taxon>
        <taxon>Gunneridae</taxon>
        <taxon>Pentapetalae</taxon>
        <taxon>rosids</taxon>
        <taxon>malvids</taxon>
        <taxon>Brassicales</taxon>
        <taxon>Brassicaceae</taxon>
        <taxon>Cardamineae</taxon>
        <taxon>Cardamine</taxon>
    </lineage>
</organism>
<dbReference type="EMBL" id="JBANAX010000444">
    <property type="protein sequence ID" value="KAL1208674.1"/>
    <property type="molecule type" value="Genomic_DNA"/>
</dbReference>
<name>A0ABD1AYY6_CARAN</name>
<dbReference type="PANTHER" id="PTHR34194:SF18">
    <property type="entry name" value="BNAA02G18490D PROTEIN"/>
    <property type="match status" value="1"/>
</dbReference>
<dbReference type="PANTHER" id="PTHR34194">
    <property type="entry name" value="F14J8.16 PROTEIN"/>
    <property type="match status" value="1"/>
</dbReference>